<accession>A0A0C2S0N8</accession>
<feature type="region of interest" description="Disordered" evidence="1">
    <location>
        <begin position="1"/>
        <end position="49"/>
    </location>
</feature>
<proteinExistence type="predicted"/>
<sequence>MQGTTLLRISHDPPQPHSLGARRNTVTQGVVQQQPSITTSHSPPSADAGFCSYMRRPKKAKMHLLDHLPPNEYPGHDDDVLLQTSRVELDENPPRMAPSKDDLMDDHRYPGDREHTSEEYTPRSPMIESFPPQSMASSAVKRIRRWGVQGPDRGVV</sequence>
<dbReference type="Proteomes" id="UP000054549">
    <property type="component" value="Unassembled WGS sequence"/>
</dbReference>
<evidence type="ECO:0000313" key="3">
    <source>
        <dbReference type="Proteomes" id="UP000054549"/>
    </source>
</evidence>
<gene>
    <name evidence="2" type="ORF">M378DRAFT_17295</name>
</gene>
<keyword evidence="3" id="KW-1185">Reference proteome</keyword>
<dbReference type="InParanoid" id="A0A0C2S0N8"/>
<name>A0A0C2S0N8_AMAMK</name>
<feature type="compositionally biased region" description="Polar residues" evidence="1">
    <location>
        <begin position="24"/>
        <end position="43"/>
    </location>
</feature>
<dbReference type="AlphaFoldDB" id="A0A0C2S0N8"/>
<organism evidence="2 3">
    <name type="scientific">Amanita muscaria (strain Koide BX008)</name>
    <dbReference type="NCBI Taxonomy" id="946122"/>
    <lineage>
        <taxon>Eukaryota</taxon>
        <taxon>Fungi</taxon>
        <taxon>Dikarya</taxon>
        <taxon>Basidiomycota</taxon>
        <taxon>Agaricomycotina</taxon>
        <taxon>Agaricomycetes</taxon>
        <taxon>Agaricomycetidae</taxon>
        <taxon>Agaricales</taxon>
        <taxon>Pluteineae</taxon>
        <taxon>Amanitaceae</taxon>
        <taxon>Amanita</taxon>
    </lineage>
</organism>
<evidence type="ECO:0000313" key="2">
    <source>
        <dbReference type="EMBL" id="KIL56200.1"/>
    </source>
</evidence>
<feature type="compositionally biased region" description="Basic and acidic residues" evidence="1">
    <location>
        <begin position="87"/>
        <end position="121"/>
    </location>
</feature>
<reference evidence="2 3" key="1">
    <citation type="submission" date="2014-04" db="EMBL/GenBank/DDBJ databases">
        <title>Evolutionary Origins and Diversification of the Mycorrhizal Mutualists.</title>
        <authorList>
            <consortium name="DOE Joint Genome Institute"/>
            <consortium name="Mycorrhizal Genomics Consortium"/>
            <person name="Kohler A."/>
            <person name="Kuo A."/>
            <person name="Nagy L.G."/>
            <person name="Floudas D."/>
            <person name="Copeland A."/>
            <person name="Barry K.W."/>
            <person name="Cichocki N."/>
            <person name="Veneault-Fourrey C."/>
            <person name="LaButti K."/>
            <person name="Lindquist E.A."/>
            <person name="Lipzen A."/>
            <person name="Lundell T."/>
            <person name="Morin E."/>
            <person name="Murat C."/>
            <person name="Riley R."/>
            <person name="Ohm R."/>
            <person name="Sun H."/>
            <person name="Tunlid A."/>
            <person name="Henrissat B."/>
            <person name="Grigoriev I.V."/>
            <person name="Hibbett D.S."/>
            <person name="Martin F."/>
        </authorList>
    </citation>
    <scope>NUCLEOTIDE SEQUENCE [LARGE SCALE GENOMIC DNA]</scope>
    <source>
        <strain evidence="2 3">Koide BX008</strain>
    </source>
</reference>
<dbReference type="HOGENOM" id="CLU_1686095_0_0_1"/>
<dbReference type="EMBL" id="KN818439">
    <property type="protein sequence ID" value="KIL56200.1"/>
    <property type="molecule type" value="Genomic_DNA"/>
</dbReference>
<feature type="region of interest" description="Disordered" evidence="1">
    <location>
        <begin position="86"/>
        <end position="138"/>
    </location>
</feature>
<evidence type="ECO:0000256" key="1">
    <source>
        <dbReference type="SAM" id="MobiDB-lite"/>
    </source>
</evidence>
<protein>
    <submittedName>
        <fullName evidence="2">Uncharacterized protein</fullName>
    </submittedName>
</protein>